<dbReference type="AlphaFoldDB" id="A0A1V4ADK1"/>
<evidence type="ECO:0000256" key="1">
    <source>
        <dbReference type="SAM" id="MobiDB-lite"/>
    </source>
</evidence>
<feature type="transmembrane region" description="Helical" evidence="2">
    <location>
        <begin position="12"/>
        <end position="28"/>
    </location>
</feature>
<keyword evidence="2" id="KW-0812">Transmembrane</keyword>
<dbReference type="RefSeq" id="WP_370622913.1">
    <property type="nucleotide sequence ID" value="NZ_CP045178.1"/>
</dbReference>
<feature type="compositionally biased region" description="Low complexity" evidence="1">
    <location>
        <begin position="187"/>
        <end position="196"/>
    </location>
</feature>
<dbReference type="InterPro" id="IPR025339">
    <property type="entry name" value="DUF4245"/>
</dbReference>
<comment type="caution">
    <text evidence="3">The sequence shown here is derived from an EMBL/GenBank/DDBJ whole genome shotgun (WGS) entry which is preliminary data.</text>
</comment>
<name>A0A1V4ADK1_9ACTN</name>
<evidence type="ECO:0000256" key="2">
    <source>
        <dbReference type="SAM" id="Phobius"/>
    </source>
</evidence>
<dbReference type="EMBL" id="MVFC01000004">
    <property type="protein sequence ID" value="OON81487.1"/>
    <property type="molecule type" value="Genomic_DNA"/>
</dbReference>
<reference evidence="3 4" key="1">
    <citation type="submission" date="2017-02" db="EMBL/GenBank/DDBJ databases">
        <title>Draft Genome Sequence of Streptomyces tsukubaensis F601, a Producer of the immunosuppressant tacrolimus FK506.</title>
        <authorList>
            <person name="Zong G."/>
            <person name="Zhong C."/>
            <person name="Fu J."/>
            <person name="Qin R."/>
            <person name="Cao G."/>
        </authorList>
    </citation>
    <scope>NUCLEOTIDE SEQUENCE [LARGE SCALE GENOMIC DNA]</scope>
    <source>
        <strain evidence="3 4">F601</strain>
    </source>
</reference>
<evidence type="ECO:0008006" key="5">
    <source>
        <dbReference type="Google" id="ProtNLM"/>
    </source>
</evidence>
<dbReference type="Pfam" id="PF14030">
    <property type="entry name" value="DUF4245"/>
    <property type="match status" value="1"/>
</dbReference>
<protein>
    <recommendedName>
        <fullName evidence="5">DUF4245 domain-containing protein</fullName>
    </recommendedName>
</protein>
<keyword evidence="2" id="KW-1133">Transmembrane helix</keyword>
<sequence length="196" mass="21294">MRGKQTVRDMVLSLAVIVLVACGIYVFVPHDDTESPAKRVDYRVELLSAQRAASYPVEAPKGLSKKWKATSVRYRAENHDAWHLGFLDPEGRYVAIEQSTRKPSEFIDQVSQGAEKTNVSHRIAGATWQRYKGDTYNALVRRDKGATTVVTGSGTFEQMEAMARALSTEKPKSPDAGSDTGAGTGADTGEAGSEKA</sequence>
<evidence type="ECO:0000313" key="4">
    <source>
        <dbReference type="Proteomes" id="UP000190539"/>
    </source>
</evidence>
<proteinExistence type="predicted"/>
<keyword evidence="2" id="KW-0472">Membrane</keyword>
<evidence type="ECO:0000313" key="3">
    <source>
        <dbReference type="EMBL" id="OON81487.1"/>
    </source>
</evidence>
<accession>A0A1V4ADK1</accession>
<dbReference type="STRING" id="83656.B1H18_08440"/>
<dbReference type="PROSITE" id="PS51257">
    <property type="entry name" value="PROKAR_LIPOPROTEIN"/>
    <property type="match status" value="1"/>
</dbReference>
<keyword evidence="4" id="KW-1185">Reference proteome</keyword>
<feature type="region of interest" description="Disordered" evidence="1">
    <location>
        <begin position="164"/>
        <end position="196"/>
    </location>
</feature>
<gene>
    <name evidence="3" type="ORF">B1H18_08440</name>
</gene>
<organism evidence="3 4">
    <name type="scientific">Streptomyces tsukubensis</name>
    <dbReference type="NCBI Taxonomy" id="83656"/>
    <lineage>
        <taxon>Bacteria</taxon>
        <taxon>Bacillati</taxon>
        <taxon>Actinomycetota</taxon>
        <taxon>Actinomycetes</taxon>
        <taxon>Kitasatosporales</taxon>
        <taxon>Streptomycetaceae</taxon>
        <taxon>Streptomyces</taxon>
    </lineage>
</organism>
<dbReference type="Proteomes" id="UP000190539">
    <property type="component" value="Unassembled WGS sequence"/>
</dbReference>